<dbReference type="InterPro" id="IPR028082">
    <property type="entry name" value="Peripla_BP_I"/>
</dbReference>
<dbReference type="SUPFAM" id="SSF53822">
    <property type="entry name" value="Periplasmic binding protein-like I"/>
    <property type="match status" value="1"/>
</dbReference>
<evidence type="ECO:0000313" key="6">
    <source>
        <dbReference type="EMBL" id="MBB5327982.1"/>
    </source>
</evidence>
<dbReference type="InterPro" id="IPR000843">
    <property type="entry name" value="HTH_LacI"/>
</dbReference>
<keyword evidence="1" id="KW-0805">Transcription regulation</keyword>
<dbReference type="AlphaFoldDB" id="A0A9X0U4L2"/>
<dbReference type="Gene3D" id="1.10.260.40">
    <property type="entry name" value="lambda repressor-like DNA-binding domains"/>
    <property type="match status" value="1"/>
</dbReference>
<dbReference type="CDD" id="cd01392">
    <property type="entry name" value="HTH_LacI"/>
    <property type="match status" value="1"/>
</dbReference>
<dbReference type="SUPFAM" id="SSF47413">
    <property type="entry name" value="lambda repressor-like DNA-binding domains"/>
    <property type="match status" value="1"/>
</dbReference>
<protein>
    <submittedName>
        <fullName evidence="6">DNA-binding LacI/PurR family transcriptional regulator</fullName>
    </submittedName>
</protein>
<organism evidence="6 7">
    <name type="scientific">Tunturiibacter gelidiferens</name>
    <dbReference type="NCBI Taxonomy" id="3069689"/>
    <lineage>
        <taxon>Bacteria</taxon>
        <taxon>Pseudomonadati</taxon>
        <taxon>Acidobacteriota</taxon>
        <taxon>Terriglobia</taxon>
        <taxon>Terriglobales</taxon>
        <taxon>Acidobacteriaceae</taxon>
        <taxon>Tunturiibacter</taxon>
    </lineage>
</organism>
<evidence type="ECO:0000256" key="1">
    <source>
        <dbReference type="ARBA" id="ARBA00023015"/>
    </source>
</evidence>
<dbReference type="InterPro" id="IPR010982">
    <property type="entry name" value="Lambda_DNA-bd_dom_sf"/>
</dbReference>
<evidence type="ECO:0000256" key="3">
    <source>
        <dbReference type="ARBA" id="ARBA00023163"/>
    </source>
</evidence>
<proteinExistence type="predicted"/>
<dbReference type="GO" id="GO:0003700">
    <property type="term" value="F:DNA-binding transcription factor activity"/>
    <property type="evidence" value="ECO:0007669"/>
    <property type="project" value="TreeGrafter"/>
</dbReference>
<evidence type="ECO:0000256" key="4">
    <source>
        <dbReference type="SAM" id="MobiDB-lite"/>
    </source>
</evidence>
<dbReference type="SMART" id="SM00354">
    <property type="entry name" value="HTH_LACI"/>
    <property type="match status" value="1"/>
</dbReference>
<accession>A0A9X0U4L2</accession>
<dbReference type="Pfam" id="PF00356">
    <property type="entry name" value="LacI"/>
    <property type="match status" value="1"/>
</dbReference>
<dbReference type="PROSITE" id="PS50932">
    <property type="entry name" value="HTH_LACI_2"/>
    <property type="match status" value="1"/>
</dbReference>
<name>A0A9X0U4L2_9BACT</name>
<sequence length="137" mass="15030">MTVSKAPKNHPDIAKATRERVMAKIKELNYRPNPMAWCLVTGRSFLVGLTVADLIHPLFSEIAKSLSSALLKKDFFLLVASSESDAVLEDAEIDHMLAHRLDALVVATTRSPSENCARSARRATADPSRPRLSGFSL</sequence>
<dbReference type="PANTHER" id="PTHR30146:SF109">
    <property type="entry name" value="HTH-TYPE TRANSCRIPTIONAL REGULATOR GALS"/>
    <property type="match status" value="1"/>
</dbReference>
<gene>
    <name evidence="6" type="ORF">HDF14_001588</name>
</gene>
<feature type="domain" description="HTH lacI-type" evidence="5">
    <location>
        <begin position="1"/>
        <end position="41"/>
    </location>
</feature>
<evidence type="ECO:0000259" key="5">
    <source>
        <dbReference type="PROSITE" id="PS50932"/>
    </source>
</evidence>
<evidence type="ECO:0000313" key="7">
    <source>
        <dbReference type="Proteomes" id="UP000535182"/>
    </source>
</evidence>
<reference evidence="6 7" key="1">
    <citation type="submission" date="2020-08" db="EMBL/GenBank/DDBJ databases">
        <title>Genomic Encyclopedia of Type Strains, Phase IV (KMG-V): Genome sequencing to study the core and pangenomes of soil and plant-associated prokaryotes.</title>
        <authorList>
            <person name="Whitman W."/>
        </authorList>
    </citation>
    <scope>NUCLEOTIDE SEQUENCE [LARGE SCALE GENOMIC DNA]</scope>
    <source>
        <strain evidence="6 7">X5P2</strain>
    </source>
</reference>
<feature type="region of interest" description="Disordered" evidence="4">
    <location>
        <begin position="116"/>
        <end position="137"/>
    </location>
</feature>
<dbReference type="Gene3D" id="3.40.50.2300">
    <property type="match status" value="1"/>
</dbReference>
<dbReference type="GO" id="GO:0000976">
    <property type="term" value="F:transcription cis-regulatory region binding"/>
    <property type="evidence" value="ECO:0007669"/>
    <property type="project" value="TreeGrafter"/>
</dbReference>
<comment type="caution">
    <text evidence="6">The sequence shown here is derived from an EMBL/GenBank/DDBJ whole genome shotgun (WGS) entry which is preliminary data.</text>
</comment>
<dbReference type="PANTHER" id="PTHR30146">
    <property type="entry name" value="LACI-RELATED TRANSCRIPTIONAL REPRESSOR"/>
    <property type="match status" value="1"/>
</dbReference>
<keyword evidence="7" id="KW-1185">Reference proteome</keyword>
<keyword evidence="2 6" id="KW-0238">DNA-binding</keyword>
<dbReference type="Pfam" id="PF00532">
    <property type="entry name" value="Peripla_BP_1"/>
    <property type="match status" value="1"/>
</dbReference>
<dbReference type="Proteomes" id="UP000535182">
    <property type="component" value="Unassembled WGS sequence"/>
</dbReference>
<evidence type="ECO:0000256" key="2">
    <source>
        <dbReference type="ARBA" id="ARBA00023125"/>
    </source>
</evidence>
<keyword evidence="3" id="KW-0804">Transcription</keyword>
<dbReference type="EMBL" id="JACHEB010000003">
    <property type="protein sequence ID" value="MBB5327982.1"/>
    <property type="molecule type" value="Genomic_DNA"/>
</dbReference>
<dbReference type="InterPro" id="IPR001761">
    <property type="entry name" value="Peripla_BP/Lac1_sug-bd_dom"/>
</dbReference>